<dbReference type="SUPFAM" id="SSF52309">
    <property type="entry name" value="N-(deoxy)ribosyltransferase-like"/>
    <property type="match status" value="1"/>
</dbReference>
<dbReference type="PATRIC" id="fig|585524.9.peg.1658"/>
<organism evidence="1 2">
    <name type="scientific">Lactobacillus amylolyticus DSM 11664</name>
    <dbReference type="NCBI Taxonomy" id="585524"/>
    <lineage>
        <taxon>Bacteria</taxon>
        <taxon>Bacillati</taxon>
        <taxon>Bacillota</taxon>
        <taxon>Bacilli</taxon>
        <taxon>Lactobacillales</taxon>
        <taxon>Lactobacillaceae</taxon>
        <taxon>Lactobacillus</taxon>
    </lineage>
</organism>
<dbReference type="eggNOG" id="COG3613">
    <property type="taxonomic scope" value="Bacteria"/>
</dbReference>
<dbReference type="Proteomes" id="UP000004069">
    <property type="component" value="Unassembled WGS sequence"/>
</dbReference>
<protein>
    <submittedName>
        <fullName evidence="1">Nucleoside deoxyribosyltransferase</fullName>
        <ecNumber evidence="1">2.4.2.6</ecNumber>
    </submittedName>
</protein>
<dbReference type="EC" id="2.4.2.6" evidence="1"/>
<proteinExistence type="predicted"/>
<keyword evidence="1" id="KW-0808">Transferase</keyword>
<name>D4YUW7_9LACO</name>
<sequence length="187" mass="21721">MTLNYQEVFFNQNHGKVKKRNLFCYKEIKMTKTKTVYFGAGWFTDKQNKAYKDAMAALKENPTIDFDHCYVPLQNQYKDIRVDLHPEYLHDIEWADATYHGDLVGIKSSDVMLGVYIPEEEDVGLGMELGYALSQGKYILLVIPDEDYGKKINLMSWGVCDNAIKMSELKDFDFNKPRYAFYDGAVY</sequence>
<evidence type="ECO:0000313" key="1">
    <source>
        <dbReference type="EMBL" id="EFG55018.1"/>
    </source>
</evidence>
<dbReference type="InterPro" id="IPR007710">
    <property type="entry name" value="Nucleoside_deoxyribTrfase"/>
</dbReference>
<reference evidence="1 2" key="1">
    <citation type="submission" date="2010-04" db="EMBL/GenBank/DDBJ databases">
        <authorList>
            <person name="Muzny D."/>
            <person name="Qin X."/>
            <person name="Deng J."/>
            <person name="Jiang H."/>
            <person name="Liu Y."/>
            <person name="Qu J."/>
            <person name="Song X.-Z."/>
            <person name="Zhang L."/>
            <person name="Thornton R."/>
            <person name="Coyle M."/>
            <person name="Francisco L."/>
            <person name="Jackson L."/>
            <person name="Javaid M."/>
            <person name="Korchina V."/>
            <person name="Kovar C."/>
            <person name="Mata R."/>
            <person name="Mathew T."/>
            <person name="Ngo R."/>
            <person name="Nguyen L."/>
            <person name="Nguyen N."/>
            <person name="Okwuonu G."/>
            <person name="Ongeri F."/>
            <person name="Pham C."/>
            <person name="Simmons D."/>
            <person name="Wilczek-Boney K."/>
            <person name="Hale W."/>
            <person name="Jakkamsetti A."/>
            <person name="Pham P."/>
            <person name="Ruth R."/>
            <person name="San Lucas F."/>
            <person name="Warren J."/>
            <person name="Zhang J."/>
            <person name="Zhao Z."/>
            <person name="Zhou C."/>
            <person name="Zhu D."/>
            <person name="Lee S."/>
            <person name="Bess C."/>
            <person name="Blankenburg K."/>
            <person name="Forbes L."/>
            <person name="Fu Q."/>
            <person name="Gubbala S."/>
            <person name="Hirani K."/>
            <person name="Jayaseelan J.C."/>
            <person name="Lara F."/>
            <person name="Munidasa M."/>
            <person name="Palculict T."/>
            <person name="Patil S."/>
            <person name="Pu L.-L."/>
            <person name="Saada N."/>
            <person name="Tang L."/>
            <person name="Weissenberger G."/>
            <person name="Zhu Y."/>
            <person name="Hemphill L."/>
            <person name="Shang Y."/>
            <person name="Youmans B."/>
            <person name="Ayvaz T."/>
            <person name="Ross M."/>
            <person name="Santibanez J."/>
            <person name="Aqrawi P."/>
            <person name="Gross S."/>
            <person name="Joshi V."/>
            <person name="Fowler G."/>
            <person name="Nazareth L."/>
            <person name="Reid J."/>
            <person name="Worley K."/>
            <person name="Petrosino J."/>
            <person name="Highlander S."/>
            <person name="Gibbs R."/>
        </authorList>
    </citation>
    <scope>NUCLEOTIDE SEQUENCE [LARGE SCALE GENOMIC DNA]</scope>
    <source>
        <strain evidence="1 2">DSM 11664</strain>
    </source>
</reference>
<comment type="caution">
    <text evidence="1">The sequence shown here is derived from an EMBL/GenBank/DDBJ whole genome shotgun (WGS) entry which is preliminary data.</text>
</comment>
<keyword evidence="2" id="KW-1185">Reference proteome</keyword>
<dbReference type="EMBL" id="ADNY01000055">
    <property type="protein sequence ID" value="EFG55018.1"/>
    <property type="molecule type" value="Genomic_DNA"/>
</dbReference>
<accession>D4YUW7</accession>
<evidence type="ECO:0000313" key="2">
    <source>
        <dbReference type="Proteomes" id="UP000004069"/>
    </source>
</evidence>
<dbReference type="AlphaFoldDB" id="D4YUW7"/>
<keyword evidence="1" id="KW-0328">Glycosyltransferase</keyword>
<dbReference type="STRING" id="83683.B1745_00730"/>
<gene>
    <name evidence="1" type="primary">ntd</name>
    <name evidence="1" type="ORF">HMPREF0493_1328</name>
</gene>
<dbReference type="GO" id="GO:0050144">
    <property type="term" value="F:nucleoside deoxyribosyltransferase activity"/>
    <property type="evidence" value="ECO:0007669"/>
    <property type="project" value="UniProtKB-EC"/>
</dbReference>
<dbReference type="Pfam" id="PF05014">
    <property type="entry name" value="Nuc_deoxyrib_tr"/>
    <property type="match status" value="1"/>
</dbReference>
<dbReference type="Gene3D" id="3.40.50.450">
    <property type="match status" value="1"/>
</dbReference>